<dbReference type="Proteomes" id="UP000216035">
    <property type="component" value="Unassembled WGS sequence"/>
</dbReference>
<comment type="caution">
    <text evidence="4">The sequence shown here is derived from an EMBL/GenBank/DDBJ whole genome shotgun (WGS) entry which is preliminary data.</text>
</comment>
<reference evidence="4 5" key="1">
    <citation type="submission" date="2017-07" db="EMBL/GenBank/DDBJ databases">
        <title>Flavobacterium cyanobacteriorum sp. nov., isolated from cyanobacterial aggregates in a eutrophic lake.</title>
        <authorList>
            <person name="Cai H."/>
        </authorList>
    </citation>
    <scope>NUCLEOTIDE SEQUENCE [LARGE SCALE GENOMIC DNA]</scope>
    <source>
        <strain evidence="4 5">TH167</strain>
    </source>
</reference>
<evidence type="ECO:0000256" key="3">
    <source>
        <dbReference type="ARBA" id="ARBA00023237"/>
    </source>
</evidence>
<dbReference type="GO" id="GO:0009279">
    <property type="term" value="C:cell outer membrane"/>
    <property type="evidence" value="ECO:0007669"/>
    <property type="project" value="UniProtKB-SubCell"/>
</dbReference>
<dbReference type="OrthoDB" id="1264254at2"/>
<dbReference type="EMBL" id="NOXX01000203">
    <property type="protein sequence ID" value="OYQ43465.1"/>
    <property type="molecule type" value="Genomic_DNA"/>
</dbReference>
<comment type="subcellular location">
    <subcellularLocation>
        <location evidence="1">Cell outer membrane</location>
    </subcellularLocation>
</comment>
<sequence>MQKQLIYIAVFAGFTTAVSAQKDDKDLGTEVVNVVKPYTPTLSDAFKVKEVPVIDDEETRAKETITYSIFSFPVASTFAPAKGKAAGVEAEQAEKTYKNYAALGFGNYAAVNGELYITENVGETGFVSGNLSHVSQNADIKDTELDSKFMDTRFGVLYGNTAETFDYKVDLGFRNQRYNWYGLPDFFGTSLTETQRETLISSIDPLQTYNEFELGGNLKTTSGIFNRGDARFTRFWDAFGSAENRFVFKPELSFDVAGVQLNTAFKVDYLSATFENAFPSEFPVTVAPGSNENANVILNASPSIKFAKDDFNVDLGVGITYLAESKNRLSGLDLETKSRFFLFPKIRASYRIVGDLMIAYAGAEGELRQNSYRDLVNLNPFLSPTLSLRPTENPLNFYGGLKGKLASTVSFNVRGSYSVEDNRPFFVANSYDVMQGNEPYLYGNSFSVAYDKLKTLSFYGELNADLSEAIRFGINGTFATYNTDTLDEAYNLPEIQLAGTIDFKFSSKWSGGSKVFFVGERTDIQADPEFISIGDEKKTLDSFFDVNAYLKYDHNKQLGAFLRLNNIANQSYQRWLNHPVTGFQVLLGATYKFDF</sequence>
<dbReference type="InterPro" id="IPR036942">
    <property type="entry name" value="Beta-barrel_TonB_sf"/>
</dbReference>
<keyword evidence="3" id="KW-0998">Cell outer membrane</keyword>
<protein>
    <recommendedName>
        <fullName evidence="6">TonB-dependent receptor</fullName>
    </recommendedName>
</protein>
<evidence type="ECO:0008006" key="6">
    <source>
        <dbReference type="Google" id="ProtNLM"/>
    </source>
</evidence>
<keyword evidence="5" id="KW-1185">Reference proteome</keyword>
<dbReference type="SUPFAM" id="SSF56935">
    <property type="entry name" value="Porins"/>
    <property type="match status" value="1"/>
</dbReference>
<dbReference type="RefSeq" id="WP_094486626.1">
    <property type="nucleotide sequence ID" value="NZ_NOXX01000203.1"/>
</dbReference>
<accession>A0A255ZRF2</accession>
<name>A0A255ZRF2_9FLAO</name>
<proteinExistence type="predicted"/>
<evidence type="ECO:0000256" key="1">
    <source>
        <dbReference type="ARBA" id="ARBA00004442"/>
    </source>
</evidence>
<evidence type="ECO:0000313" key="5">
    <source>
        <dbReference type="Proteomes" id="UP000216035"/>
    </source>
</evidence>
<dbReference type="Gene3D" id="2.40.170.20">
    <property type="entry name" value="TonB-dependent receptor, beta-barrel domain"/>
    <property type="match status" value="1"/>
</dbReference>
<organism evidence="4 5">
    <name type="scientific">Flavobacterium aurantiibacter</name>
    <dbReference type="NCBI Taxonomy" id="2023067"/>
    <lineage>
        <taxon>Bacteria</taxon>
        <taxon>Pseudomonadati</taxon>
        <taxon>Bacteroidota</taxon>
        <taxon>Flavobacteriia</taxon>
        <taxon>Flavobacteriales</taxon>
        <taxon>Flavobacteriaceae</taxon>
        <taxon>Flavobacterium</taxon>
    </lineage>
</organism>
<keyword evidence="2" id="KW-0472">Membrane</keyword>
<evidence type="ECO:0000313" key="4">
    <source>
        <dbReference type="EMBL" id="OYQ43465.1"/>
    </source>
</evidence>
<dbReference type="AlphaFoldDB" id="A0A255ZRF2"/>
<gene>
    <name evidence="4" type="ORF">CHX27_09935</name>
</gene>
<evidence type="ECO:0000256" key="2">
    <source>
        <dbReference type="ARBA" id="ARBA00023136"/>
    </source>
</evidence>